<proteinExistence type="predicted"/>
<dbReference type="PANTHER" id="PTHR47332">
    <property type="entry name" value="SET DOMAIN-CONTAINING PROTEIN 5"/>
    <property type="match status" value="1"/>
</dbReference>
<dbReference type="OrthoDB" id="265717at2759"/>
<protein>
    <recommendedName>
        <fullName evidence="1">SET domain-containing protein</fullName>
    </recommendedName>
</protein>
<dbReference type="SUPFAM" id="SSF82199">
    <property type="entry name" value="SET domain"/>
    <property type="match status" value="1"/>
</dbReference>
<evidence type="ECO:0000313" key="3">
    <source>
        <dbReference type="Proteomes" id="UP000433883"/>
    </source>
</evidence>
<dbReference type="CDD" id="cd20071">
    <property type="entry name" value="SET_SMYD"/>
    <property type="match status" value="1"/>
</dbReference>
<dbReference type="PANTHER" id="PTHR47332:SF2">
    <property type="entry name" value="SET-6"/>
    <property type="match status" value="1"/>
</dbReference>
<name>A0A8H3U2J9_VENIN</name>
<comment type="caution">
    <text evidence="2">The sequence shown here is derived from an EMBL/GenBank/DDBJ whole genome shotgun (WGS) entry which is preliminary data.</text>
</comment>
<dbReference type="SMART" id="SM00317">
    <property type="entry name" value="SET"/>
    <property type="match status" value="1"/>
</dbReference>
<dbReference type="InterPro" id="IPR001214">
    <property type="entry name" value="SET_dom"/>
</dbReference>
<dbReference type="Pfam" id="PF00856">
    <property type="entry name" value="SET"/>
    <property type="match status" value="1"/>
</dbReference>
<reference evidence="2 3" key="1">
    <citation type="submission" date="2019-11" db="EMBL/GenBank/DDBJ databases">
        <title>Venturia inaequalis Genome Resource.</title>
        <authorList>
            <person name="Lichtner F.J."/>
        </authorList>
    </citation>
    <scope>NUCLEOTIDE SEQUENCE [LARGE SCALE GENOMIC DNA]</scope>
    <source>
        <strain evidence="2">Bline_iso_100314</strain>
    </source>
</reference>
<dbReference type="EMBL" id="WNWQ01001253">
    <property type="protein sequence ID" value="KAE9961890.1"/>
    <property type="molecule type" value="Genomic_DNA"/>
</dbReference>
<dbReference type="Gene3D" id="2.170.270.10">
    <property type="entry name" value="SET domain"/>
    <property type="match status" value="1"/>
</dbReference>
<dbReference type="Proteomes" id="UP000433883">
    <property type="component" value="Unassembled WGS sequence"/>
</dbReference>
<evidence type="ECO:0000313" key="2">
    <source>
        <dbReference type="EMBL" id="KAE9961890.1"/>
    </source>
</evidence>
<organism evidence="2 3">
    <name type="scientific">Venturia inaequalis</name>
    <name type="common">Apple scab fungus</name>
    <dbReference type="NCBI Taxonomy" id="5025"/>
    <lineage>
        <taxon>Eukaryota</taxon>
        <taxon>Fungi</taxon>
        <taxon>Dikarya</taxon>
        <taxon>Ascomycota</taxon>
        <taxon>Pezizomycotina</taxon>
        <taxon>Dothideomycetes</taxon>
        <taxon>Pleosporomycetidae</taxon>
        <taxon>Venturiales</taxon>
        <taxon>Venturiaceae</taxon>
        <taxon>Venturia</taxon>
    </lineage>
</organism>
<sequence length="249" mass="28304">MKVSTPHDSCILRNSGRQLIQRYKASSREVINIQADEVSVAVTEDLDKSTVQDQNENGLFMIVDIQGRGKGLVAIKKISAQTQVLAEKPLLKLDDEIDDDAEIALVTKAFRKLSARNQEAYLSLSGFASDIYQSQSAWRTMSDEHKKVIAVWGSNNWNDMVFKMGCRINHACAPNLETSWNERSGKQVWVAMRDIEEGEELTGTYVYDIERHGTAYRRDELKRYWGFECSCEACEGNQDVLEGKIEKRK</sequence>
<dbReference type="PROSITE" id="PS50280">
    <property type="entry name" value="SET"/>
    <property type="match status" value="1"/>
</dbReference>
<dbReference type="AlphaFoldDB" id="A0A8H3U2J9"/>
<evidence type="ECO:0000259" key="1">
    <source>
        <dbReference type="PROSITE" id="PS50280"/>
    </source>
</evidence>
<dbReference type="InterPro" id="IPR053185">
    <property type="entry name" value="SET_domain_protein"/>
</dbReference>
<accession>A0A8H3U2J9</accession>
<gene>
    <name evidence="2" type="ORF">BLS_001186</name>
</gene>
<dbReference type="InterPro" id="IPR046341">
    <property type="entry name" value="SET_dom_sf"/>
</dbReference>
<feature type="domain" description="SET" evidence="1">
    <location>
        <begin position="55"/>
        <end position="206"/>
    </location>
</feature>